<protein>
    <submittedName>
        <fullName evidence="1">Uncharacterized protein</fullName>
    </submittedName>
</protein>
<dbReference type="AlphaFoldDB" id="A0A4Z1ES61"/>
<proteinExistence type="predicted"/>
<gene>
    <name evidence="1" type="ORF">BTUL_0066g00310</name>
</gene>
<dbReference type="Proteomes" id="UP000297777">
    <property type="component" value="Unassembled WGS sequence"/>
</dbReference>
<keyword evidence="2" id="KW-1185">Reference proteome</keyword>
<reference evidence="1 2" key="1">
    <citation type="submission" date="2017-12" db="EMBL/GenBank/DDBJ databases">
        <title>Comparative genomics of Botrytis spp.</title>
        <authorList>
            <person name="Valero-Jimenez C.A."/>
            <person name="Tapia P."/>
            <person name="Veloso J."/>
            <person name="Silva-Moreno E."/>
            <person name="Staats M."/>
            <person name="Valdes J.H."/>
            <person name="Van Kan J.A.L."/>
        </authorList>
    </citation>
    <scope>NUCLEOTIDE SEQUENCE [LARGE SCALE GENOMIC DNA]</scope>
    <source>
        <strain evidence="1 2">Bt9001</strain>
    </source>
</reference>
<sequence length="63" mass="7207">MVGSVIVPAETTEDQFYMSISPGDQRSVRRQRLFHSMRVGLTTERTHQNHQGLIRIPRPDSDA</sequence>
<dbReference type="EMBL" id="PQXH01000066">
    <property type="protein sequence ID" value="TGO13642.1"/>
    <property type="molecule type" value="Genomic_DNA"/>
</dbReference>
<accession>A0A4Z1ES61</accession>
<evidence type="ECO:0000313" key="1">
    <source>
        <dbReference type="EMBL" id="TGO13642.1"/>
    </source>
</evidence>
<organism evidence="1 2">
    <name type="scientific">Botrytis tulipae</name>
    <dbReference type="NCBI Taxonomy" id="87230"/>
    <lineage>
        <taxon>Eukaryota</taxon>
        <taxon>Fungi</taxon>
        <taxon>Dikarya</taxon>
        <taxon>Ascomycota</taxon>
        <taxon>Pezizomycotina</taxon>
        <taxon>Leotiomycetes</taxon>
        <taxon>Helotiales</taxon>
        <taxon>Sclerotiniaceae</taxon>
        <taxon>Botrytis</taxon>
    </lineage>
</organism>
<evidence type="ECO:0000313" key="2">
    <source>
        <dbReference type="Proteomes" id="UP000297777"/>
    </source>
</evidence>
<comment type="caution">
    <text evidence="1">The sequence shown here is derived from an EMBL/GenBank/DDBJ whole genome shotgun (WGS) entry which is preliminary data.</text>
</comment>
<name>A0A4Z1ES61_9HELO</name>